<keyword evidence="12" id="KW-1185">Reference proteome</keyword>
<dbReference type="OrthoDB" id="1055148at2759"/>
<comment type="pathway">
    <text evidence="2">Secondary metabolite biosynthesis.</text>
</comment>
<dbReference type="GO" id="GO:0016705">
    <property type="term" value="F:oxidoreductase activity, acting on paired donors, with incorporation or reduction of molecular oxygen"/>
    <property type="evidence" value="ECO:0007669"/>
    <property type="project" value="InterPro"/>
</dbReference>
<dbReference type="STRING" id="205917.A0A4Y9Z8C0"/>
<evidence type="ECO:0000256" key="2">
    <source>
        <dbReference type="ARBA" id="ARBA00005179"/>
    </source>
</evidence>
<dbReference type="PANTHER" id="PTHR46300:SF7">
    <property type="entry name" value="P450, PUTATIVE (EUROFUNG)-RELATED"/>
    <property type="match status" value="1"/>
</dbReference>
<dbReference type="AlphaFoldDB" id="A0A4Y9Z8C0"/>
<dbReference type="InterPro" id="IPR002401">
    <property type="entry name" value="Cyt_P450_E_grp-I"/>
</dbReference>
<evidence type="ECO:0000256" key="9">
    <source>
        <dbReference type="PIRSR" id="PIRSR602401-1"/>
    </source>
</evidence>
<dbReference type="GO" id="GO:0020037">
    <property type="term" value="F:heme binding"/>
    <property type="evidence" value="ECO:0007669"/>
    <property type="project" value="InterPro"/>
</dbReference>
<keyword evidence="5 9" id="KW-0479">Metal-binding</keyword>
<evidence type="ECO:0000256" key="10">
    <source>
        <dbReference type="RuleBase" id="RU000461"/>
    </source>
</evidence>
<comment type="cofactor">
    <cofactor evidence="1 9">
        <name>heme</name>
        <dbReference type="ChEBI" id="CHEBI:30413"/>
    </cofactor>
</comment>
<evidence type="ECO:0000256" key="6">
    <source>
        <dbReference type="ARBA" id="ARBA00023002"/>
    </source>
</evidence>
<gene>
    <name evidence="11" type="ORF">EVG20_g2890</name>
</gene>
<feature type="binding site" description="axial binding residue" evidence="9">
    <location>
        <position position="493"/>
    </location>
    <ligand>
        <name>heme</name>
        <dbReference type="ChEBI" id="CHEBI:30413"/>
    </ligand>
    <ligandPart>
        <name>Fe</name>
        <dbReference type="ChEBI" id="CHEBI:18248"/>
    </ligandPart>
</feature>
<reference evidence="11 12" key="1">
    <citation type="submission" date="2019-02" db="EMBL/GenBank/DDBJ databases">
        <title>Genome sequencing of the rare red list fungi Dentipellis fragilis.</title>
        <authorList>
            <person name="Buettner E."/>
            <person name="Kellner H."/>
        </authorList>
    </citation>
    <scope>NUCLEOTIDE SEQUENCE [LARGE SCALE GENOMIC DNA]</scope>
    <source>
        <strain evidence="11 12">DSM 105465</strain>
    </source>
</reference>
<evidence type="ECO:0000256" key="5">
    <source>
        <dbReference type="ARBA" id="ARBA00022723"/>
    </source>
</evidence>
<protein>
    <recommendedName>
        <fullName evidence="13">Cytochrome P450</fullName>
    </recommendedName>
</protein>
<name>A0A4Y9Z8C0_9AGAM</name>
<keyword evidence="7 9" id="KW-0408">Iron</keyword>
<organism evidence="11 12">
    <name type="scientific">Dentipellis fragilis</name>
    <dbReference type="NCBI Taxonomy" id="205917"/>
    <lineage>
        <taxon>Eukaryota</taxon>
        <taxon>Fungi</taxon>
        <taxon>Dikarya</taxon>
        <taxon>Basidiomycota</taxon>
        <taxon>Agaricomycotina</taxon>
        <taxon>Agaricomycetes</taxon>
        <taxon>Russulales</taxon>
        <taxon>Hericiaceae</taxon>
        <taxon>Dentipellis</taxon>
    </lineage>
</organism>
<keyword evidence="6 10" id="KW-0560">Oxidoreductase</keyword>
<dbReference type="InterPro" id="IPR050364">
    <property type="entry name" value="Cytochrome_P450_fung"/>
</dbReference>
<dbReference type="InterPro" id="IPR017972">
    <property type="entry name" value="Cyt_P450_CS"/>
</dbReference>
<keyword evidence="8 10" id="KW-0503">Monooxygenase</keyword>
<evidence type="ECO:0008006" key="13">
    <source>
        <dbReference type="Google" id="ProtNLM"/>
    </source>
</evidence>
<evidence type="ECO:0000256" key="3">
    <source>
        <dbReference type="ARBA" id="ARBA00010617"/>
    </source>
</evidence>
<dbReference type="EMBL" id="SEOQ01000121">
    <property type="protein sequence ID" value="TFY70051.1"/>
    <property type="molecule type" value="Genomic_DNA"/>
</dbReference>
<evidence type="ECO:0000256" key="7">
    <source>
        <dbReference type="ARBA" id="ARBA00023004"/>
    </source>
</evidence>
<dbReference type="GO" id="GO:0004497">
    <property type="term" value="F:monooxygenase activity"/>
    <property type="evidence" value="ECO:0007669"/>
    <property type="project" value="UniProtKB-KW"/>
</dbReference>
<dbReference type="Gene3D" id="1.10.630.10">
    <property type="entry name" value="Cytochrome P450"/>
    <property type="match status" value="1"/>
</dbReference>
<evidence type="ECO:0000313" key="11">
    <source>
        <dbReference type="EMBL" id="TFY70051.1"/>
    </source>
</evidence>
<dbReference type="PRINTS" id="PR00385">
    <property type="entry name" value="P450"/>
</dbReference>
<comment type="caution">
    <text evidence="11">The sequence shown here is derived from an EMBL/GenBank/DDBJ whole genome shotgun (WGS) entry which is preliminary data.</text>
</comment>
<keyword evidence="4 9" id="KW-0349">Heme</keyword>
<dbReference type="Proteomes" id="UP000298327">
    <property type="component" value="Unassembled WGS sequence"/>
</dbReference>
<evidence type="ECO:0000256" key="1">
    <source>
        <dbReference type="ARBA" id="ARBA00001971"/>
    </source>
</evidence>
<dbReference type="InterPro" id="IPR001128">
    <property type="entry name" value="Cyt_P450"/>
</dbReference>
<dbReference type="CDD" id="cd11065">
    <property type="entry name" value="CYP64-like"/>
    <property type="match status" value="1"/>
</dbReference>
<dbReference type="SUPFAM" id="SSF48264">
    <property type="entry name" value="Cytochrome P450"/>
    <property type="match status" value="1"/>
</dbReference>
<dbReference type="GO" id="GO:0005506">
    <property type="term" value="F:iron ion binding"/>
    <property type="evidence" value="ECO:0007669"/>
    <property type="project" value="InterPro"/>
</dbReference>
<accession>A0A4Y9Z8C0</accession>
<proteinExistence type="inferred from homology"/>
<dbReference type="Pfam" id="PF00067">
    <property type="entry name" value="p450"/>
    <property type="match status" value="1"/>
</dbReference>
<dbReference type="PANTHER" id="PTHR46300">
    <property type="entry name" value="P450, PUTATIVE (EUROFUNG)-RELATED-RELATED"/>
    <property type="match status" value="1"/>
</dbReference>
<dbReference type="InterPro" id="IPR036396">
    <property type="entry name" value="Cyt_P450_sf"/>
</dbReference>
<dbReference type="PROSITE" id="PS00086">
    <property type="entry name" value="CYTOCHROME_P450"/>
    <property type="match status" value="1"/>
</dbReference>
<evidence type="ECO:0000256" key="4">
    <source>
        <dbReference type="ARBA" id="ARBA00022617"/>
    </source>
</evidence>
<sequence length="563" mass="62348">MTWAQFYGGMRAPNFLQAVRCDRRTRLPSRGAECASSALIFILASARNVEPEDKNSGIMDPLYQASLIVVTICVAYRLFARRYPGPLPPGPRKLPIIGNALQIPLKDEWKTYASWRQKYGNIAHLQIFSGHVLVVNSLQAARDLLEKKGNIYADRMVLAMGGEMVGWKDALGMAQYGERTLRYRRLLHHVMGTRAAVSQWHPLINKETTRMLQHILKEPDRTMDHIRAAVGATILMLTYGYEAKGRDDELVKVVSRVLDDFGVLATPGSFYVDVIPALKYVPSWFPGASFKKTGERMKADFQKFVNIGYNFTKEKIANGTAVSSFSSVHLASEEPLTAERDHDIKYTAVALYGGGADTTVAALSSFVLAMTLFPDAQKKAQKEVDTVIGSGRLPTCEDKDSLPYVDAVCKEVLRWNPVAPLNIPHAAKADGFHNGYFIPKGTGIMVNLWTILHDPELYSDPETFKPERFLPTDGSEPELDPHSVSFGFGRRVCPGMLLVDVSLFTAVAGILAAFNVSKVVENGVVVEPTVEYTSGISRPKPFKFSIKPRNEQLASILSDSMTL</sequence>
<comment type="similarity">
    <text evidence="3 10">Belongs to the cytochrome P450 family.</text>
</comment>
<evidence type="ECO:0000313" key="12">
    <source>
        <dbReference type="Proteomes" id="UP000298327"/>
    </source>
</evidence>
<dbReference type="PRINTS" id="PR00463">
    <property type="entry name" value="EP450I"/>
</dbReference>
<evidence type="ECO:0000256" key="8">
    <source>
        <dbReference type="ARBA" id="ARBA00023033"/>
    </source>
</evidence>